<keyword evidence="2" id="KW-1185">Reference proteome</keyword>
<dbReference type="EMBL" id="BATL01000014">
    <property type="protein sequence ID" value="GAD74748.1"/>
    <property type="molecule type" value="Genomic_DNA"/>
</dbReference>
<reference evidence="1 2" key="1">
    <citation type="submission" date="2013-09" db="EMBL/GenBank/DDBJ databases">
        <title>Whole genome shotgun sequence of Vibrio azureus NBRC 104587.</title>
        <authorList>
            <person name="Isaki S."/>
            <person name="Hosoyama A."/>
            <person name="Numata M."/>
            <person name="Hashimoto M."/>
            <person name="Hosoyama Y."/>
            <person name="Tsuchikane K."/>
            <person name="Noguchi M."/>
            <person name="Hirakata S."/>
            <person name="Ichikawa N."/>
            <person name="Ohji S."/>
            <person name="Yamazoe A."/>
            <person name="Fujita N."/>
        </authorList>
    </citation>
    <scope>NUCLEOTIDE SEQUENCE [LARGE SCALE GENOMIC DNA]</scope>
    <source>
        <strain evidence="1 2">NBRC 104587</strain>
    </source>
</reference>
<dbReference type="AlphaFoldDB" id="U3C8I7"/>
<gene>
    <name evidence="1" type="ORF">VAZ01S_014_00360</name>
</gene>
<evidence type="ECO:0000313" key="1">
    <source>
        <dbReference type="EMBL" id="GAD74748.1"/>
    </source>
</evidence>
<sequence>MAESDTTDVFCASIDGREWDWLYEDDGTYTSVEGKWGKHTLDPVLTPFPLTSFGYFDIHYNRYQALQNRCDVMGMVAQPALDRFSDWKIFRIEMPSGEKVFAQGFYTINYDFRL</sequence>
<organism evidence="1 2">
    <name type="scientific">Vibrio azureus NBRC 104587</name>
    <dbReference type="NCBI Taxonomy" id="1219077"/>
    <lineage>
        <taxon>Bacteria</taxon>
        <taxon>Pseudomonadati</taxon>
        <taxon>Pseudomonadota</taxon>
        <taxon>Gammaproteobacteria</taxon>
        <taxon>Vibrionales</taxon>
        <taxon>Vibrionaceae</taxon>
        <taxon>Vibrio</taxon>
    </lineage>
</organism>
<dbReference type="eggNOG" id="ENOG5031PGE">
    <property type="taxonomic scope" value="Bacteria"/>
</dbReference>
<proteinExistence type="predicted"/>
<accession>U3C8I7</accession>
<name>U3C8I7_9VIBR</name>
<dbReference type="Proteomes" id="UP000016567">
    <property type="component" value="Unassembled WGS sequence"/>
</dbReference>
<evidence type="ECO:0000313" key="2">
    <source>
        <dbReference type="Proteomes" id="UP000016567"/>
    </source>
</evidence>
<comment type="caution">
    <text evidence="1">The sequence shown here is derived from an EMBL/GenBank/DDBJ whole genome shotgun (WGS) entry which is preliminary data.</text>
</comment>
<protein>
    <submittedName>
        <fullName evidence="1">Uncharacterized protein</fullName>
    </submittedName>
</protein>